<gene>
    <name evidence="1" type="ORF">AWB82_00947</name>
</gene>
<dbReference type="Proteomes" id="UP000054596">
    <property type="component" value="Unassembled WGS sequence"/>
</dbReference>
<dbReference type="Pfam" id="PF00300">
    <property type="entry name" value="His_Phos_1"/>
    <property type="match status" value="1"/>
</dbReference>
<dbReference type="InterPro" id="IPR013078">
    <property type="entry name" value="His_Pase_superF_clade-1"/>
</dbReference>
<accession>A0A157ZN04</accession>
<evidence type="ECO:0000313" key="1">
    <source>
        <dbReference type="EMBL" id="SAK46900.1"/>
    </source>
</evidence>
<dbReference type="SUPFAM" id="SSF53254">
    <property type="entry name" value="Phosphoglycerate mutase-like"/>
    <property type="match status" value="1"/>
</dbReference>
<dbReference type="InterPro" id="IPR029033">
    <property type="entry name" value="His_PPase_superfam"/>
</dbReference>
<reference evidence="1" key="1">
    <citation type="submission" date="2016-01" db="EMBL/GenBank/DDBJ databases">
        <authorList>
            <person name="Peeters C."/>
        </authorList>
    </citation>
    <scope>NUCLEOTIDE SEQUENCE [LARGE SCALE GENOMIC DNA]</scope>
    <source>
        <strain evidence="1">LMG 29325</strain>
    </source>
</reference>
<dbReference type="AlphaFoldDB" id="A0A157ZN04"/>
<comment type="caution">
    <text evidence="1">The sequence shown here is derived from an EMBL/GenBank/DDBJ whole genome shotgun (WGS) entry which is preliminary data.</text>
</comment>
<name>A0A157ZN04_9BURK</name>
<keyword evidence="2" id="KW-1185">Reference proteome</keyword>
<sequence length="224" mass="24439">MPGLHRLPRTASLPFYDYPLQSKTIPIRPAALLELILPCHAATRALKTAHFPTGDERPEHDARAQLASLRARRNTRVIASPARVARETAAWIADAFEIVPAFDDIDYGRWRGHSIRATGEREPEHVGAWLADPRARPHGGESVAMLAARVAEGLGFIERANGSNAHERCIVVTHAIVVKVALAHVLGMPLASVYGMNFAPLSSTVLKRASPADAWIAELPHERA</sequence>
<dbReference type="Gene3D" id="3.40.50.1240">
    <property type="entry name" value="Phosphoglycerate mutase-like"/>
    <property type="match status" value="1"/>
</dbReference>
<evidence type="ECO:0000313" key="2">
    <source>
        <dbReference type="Proteomes" id="UP000054596"/>
    </source>
</evidence>
<dbReference type="STRING" id="1777143.AWB82_00947"/>
<proteinExistence type="predicted"/>
<organism evidence="1 2">
    <name type="scientific">Caballeronia glebae</name>
    <dbReference type="NCBI Taxonomy" id="1777143"/>
    <lineage>
        <taxon>Bacteria</taxon>
        <taxon>Pseudomonadati</taxon>
        <taxon>Pseudomonadota</taxon>
        <taxon>Betaproteobacteria</taxon>
        <taxon>Burkholderiales</taxon>
        <taxon>Burkholderiaceae</taxon>
        <taxon>Caballeronia</taxon>
    </lineage>
</organism>
<dbReference type="EMBL" id="FCOJ02000004">
    <property type="protein sequence ID" value="SAK46900.1"/>
    <property type="molecule type" value="Genomic_DNA"/>
</dbReference>
<protein>
    <submittedName>
        <fullName evidence="1">Phosphoglycerate mutase</fullName>
    </submittedName>
</protein>